<gene>
    <name evidence="1" type="ORF">F2Q68_00010623</name>
</gene>
<comment type="caution">
    <text evidence="1">The sequence shown here is derived from an EMBL/GenBank/DDBJ whole genome shotgun (WGS) entry which is preliminary data.</text>
</comment>
<evidence type="ECO:0000313" key="2">
    <source>
        <dbReference type="Proteomes" id="UP000712281"/>
    </source>
</evidence>
<reference evidence="1" key="1">
    <citation type="submission" date="2019-12" db="EMBL/GenBank/DDBJ databases">
        <title>Genome sequencing and annotation of Brassica cretica.</title>
        <authorList>
            <person name="Studholme D.J."/>
            <person name="Sarris P.F."/>
        </authorList>
    </citation>
    <scope>NUCLEOTIDE SEQUENCE</scope>
    <source>
        <strain evidence="1">PFS-001/15</strain>
        <tissue evidence="1">Leaf</tissue>
    </source>
</reference>
<evidence type="ECO:0000313" key="1">
    <source>
        <dbReference type="EMBL" id="KAF2598055.1"/>
    </source>
</evidence>
<protein>
    <submittedName>
        <fullName evidence="1">Uncharacterized protein</fullName>
    </submittedName>
</protein>
<dbReference type="EMBL" id="QGKW02000717">
    <property type="protein sequence ID" value="KAF2598055.1"/>
    <property type="molecule type" value="Genomic_DNA"/>
</dbReference>
<sequence length="54" mass="6006">MGECAKIGRGTNRRSVPSTVLAPDQPEMKKCKDRAPVQYEERQPDLAELMDVCG</sequence>
<dbReference type="AlphaFoldDB" id="A0A3N6PTU8"/>
<organism evidence="1 2">
    <name type="scientific">Brassica cretica</name>
    <name type="common">Mustard</name>
    <dbReference type="NCBI Taxonomy" id="69181"/>
    <lineage>
        <taxon>Eukaryota</taxon>
        <taxon>Viridiplantae</taxon>
        <taxon>Streptophyta</taxon>
        <taxon>Embryophyta</taxon>
        <taxon>Tracheophyta</taxon>
        <taxon>Spermatophyta</taxon>
        <taxon>Magnoliopsida</taxon>
        <taxon>eudicotyledons</taxon>
        <taxon>Gunneridae</taxon>
        <taxon>Pentapetalae</taxon>
        <taxon>rosids</taxon>
        <taxon>malvids</taxon>
        <taxon>Brassicales</taxon>
        <taxon>Brassicaceae</taxon>
        <taxon>Brassiceae</taxon>
        <taxon>Brassica</taxon>
    </lineage>
</organism>
<proteinExistence type="predicted"/>
<accession>A0A3N6PTU8</accession>
<name>A0A3N6PTU8_BRACR</name>
<dbReference type="Proteomes" id="UP000712281">
    <property type="component" value="Unassembled WGS sequence"/>
</dbReference>